<dbReference type="EMBL" id="LGCK01000014">
    <property type="protein sequence ID" value="KPL70693.1"/>
    <property type="molecule type" value="Genomic_DNA"/>
</dbReference>
<proteinExistence type="predicted"/>
<evidence type="ECO:0000259" key="1">
    <source>
        <dbReference type="PROSITE" id="PS51782"/>
    </source>
</evidence>
<dbReference type="Proteomes" id="UP000050430">
    <property type="component" value="Unassembled WGS sequence"/>
</dbReference>
<dbReference type="CDD" id="cd00118">
    <property type="entry name" value="LysM"/>
    <property type="match status" value="1"/>
</dbReference>
<feature type="domain" description="LysM" evidence="1">
    <location>
        <begin position="65"/>
        <end position="109"/>
    </location>
</feature>
<evidence type="ECO:0000313" key="2">
    <source>
        <dbReference type="EMBL" id="KPL70693.1"/>
    </source>
</evidence>
<keyword evidence="3" id="KW-1185">Reference proteome</keyword>
<dbReference type="OrthoDB" id="164028at2"/>
<dbReference type="PROSITE" id="PS51782">
    <property type="entry name" value="LYSM"/>
    <property type="match status" value="1"/>
</dbReference>
<dbReference type="InterPro" id="IPR036779">
    <property type="entry name" value="LysM_dom_sf"/>
</dbReference>
<dbReference type="AlphaFoldDB" id="A0A0P6X8U9"/>
<accession>A0A0P6X8U9</accession>
<dbReference type="Pfam" id="PF01476">
    <property type="entry name" value="LysM"/>
    <property type="match status" value="1"/>
</dbReference>
<comment type="caution">
    <text evidence="2">The sequence shown here is derived from an EMBL/GenBank/DDBJ whole genome shotgun (WGS) entry which is preliminary data.</text>
</comment>
<dbReference type="InterPro" id="IPR018392">
    <property type="entry name" value="LysM"/>
</dbReference>
<dbReference type="Gene3D" id="3.10.350.10">
    <property type="entry name" value="LysM domain"/>
    <property type="match status" value="1"/>
</dbReference>
<evidence type="ECO:0000313" key="3">
    <source>
        <dbReference type="Proteomes" id="UP000050430"/>
    </source>
</evidence>
<gene>
    <name evidence="2" type="ORF">ADM99_16550</name>
</gene>
<dbReference type="STRING" id="229920.ADM99_16550"/>
<protein>
    <recommendedName>
        <fullName evidence="1">LysM domain-containing protein</fullName>
    </recommendedName>
</protein>
<dbReference type="PROSITE" id="PS51257">
    <property type="entry name" value="PROKAR_LIPOPROTEIN"/>
    <property type="match status" value="1"/>
</dbReference>
<reference evidence="2 3" key="1">
    <citation type="submission" date="2015-07" db="EMBL/GenBank/DDBJ databases">
        <title>Genome sequence of Leptolinea tardivitalis DSM 16556.</title>
        <authorList>
            <person name="Hemp J."/>
            <person name="Ward L.M."/>
            <person name="Pace L.A."/>
            <person name="Fischer W.W."/>
        </authorList>
    </citation>
    <scope>NUCLEOTIDE SEQUENCE [LARGE SCALE GENOMIC DNA]</scope>
    <source>
        <strain evidence="2 3">YMTK-2</strain>
    </source>
</reference>
<dbReference type="SUPFAM" id="SSF54106">
    <property type="entry name" value="LysM domain"/>
    <property type="match status" value="1"/>
</dbReference>
<name>A0A0P6X8U9_9CHLR</name>
<organism evidence="2 3">
    <name type="scientific">Leptolinea tardivitalis</name>
    <dbReference type="NCBI Taxonomy" id="229920"/>
    <lineage>
        <taxon>Bacteria</taxon>
        <taxon>Bacillati</taxon>
        <taxon>Chloroflexota</taxon>
        <taxon>Anaerolineae</taxon>
        <taxon>Anaerolineales</taxon>
        <taxon>Anaerolineaceae</taxon>
        <taxon>Leptolinea</taxon>
    </lineage>
</organism>
<dbReference type="RefSeq" id="WP_062422632.1">
    <property type="nucleotide sequence ID" value="NZ_BBYA01000010.1"/>
</dbReference>
<sequence>MLQKKITTLLLLVIIISGCTSQINRSSETPVELTPFATRTAYQLPTPSISPTLEPPPVSELPTQITHVVKKGEDMGGIATMYGVKIKDLKAANASIDPRMIPIGTVLIIPSGNPEQDANKPTSIPTPGVIVSTGAPICYADPSGGAWCLIKVENTSGASVEDISVDFVLSGPGDEPETRAAFGLLDRLPDKATMPLAVYFPKAPNQPWQIGTRLRTCNPVINEKSRYLVSTVEKSKIELAADRLSAHVSGAINLQANQPDANIIQAVGAAYDSYGQPVGIRRWDSTVGLESGSSLVYDLTIYSLGGPIDRVDVLVETRPK</sequence>
<dbReference type="SMART" id="SM00257">
    <property type="entry name" value="LysM"/>
    <property type="match status" value="1"/>
</dbReference>